<evidence type="ECO:0008006" key="5">
    <source>
        <dbReference type="Google" id="ProtNLM"/>
    </source>
</evidence>
<reference evidence="3" key="1">
    <citation type="submission" date="2021-01" db="EMBL/GenBank/DDBJ databases">
        <authorList>
            <person name="Corre E."/>
            <person name="Pelletier E."/>
            <person name="Niang G."/>
            <person name="Scheremetjew M."/>
            <person name="Finn R."/>
            <person name="Kale V."/>
            <person name="Holt S."/>
            <person name="Cochrane G."/>
            <person name="Meng A."/>
            <person name="Brown T."/>
            <person name="Cohen L."/>
        </authorList>
    </citation>
    <scope>NUCLEOTIDE SEQUENCE</scope>
    <source>
        <strain evidence="3">NY070348D</strain>
    </source>
</reference>
<dbReference type="PANTHER" id="PTHR24301">
    <property type="entry name" value="THROMBOXANE-A SYNTHASE"/>
    <property type="match status" value="1"/>
</dbReference>
<keyword evidence="1" id="KW-0349">Heme</keyword>
<keyword evidence="2" id="KW-0472">Membrane</keyword>
<feature type="binding site" description="axial binding residue" evidence="1">
    <location>
        <position position="458"/>
    </location>
    <ligand>
        <name>heme</name>
        <dbReference type="ChEBI" id="CHEBI:30413"/>
    </ligand>
    <ligandPart>
        <name>Fe</name>
        <dbReference type="ChEBI" id="CHEBI:18248"/>
    </ligandPart>
</feature>
<proteinExistence type="predicted"/>
<accession>A0A7S2W929</accession>
<dbReference type="EMBL" id="HBHK01008134">
    <property type="protein sequence ID" value="CAD9675353.1"/>
    <property type="molecule type" value="Transcribed_RNA"/>
</dbReference>
<dbReference type="GO" id="GO:0016705">
    <property type="term" value="F:oxidoreductase activity, acting on paired donors, with incorporation or reduction of molecular oxygen"/>
    <property type="evidence" value="ECO:0007669"/>
    <property type="project" value="InterPro"/>
</dbReference>
<evidence type="ECO:0000313" key="3">
    <source>
        <dbReference type="EMBL" id="CAD9675351.1"/>
    </source>
</evidence>
<organism evidence="3">
    <name type="scientific">Mucochytrium quahogii</name>
    <dbReference type="NCBI Taxonomy" id="96639"/>
    <lineage>
        <taxon>Eukaryota</taxon>
        <taxon>Sar</taxon>
        <taxon>Stramenopiles</taxon>
        <taxon>Bigyra</taxon>
        <taxon>Labyrinthulomycetes</taxon>
        <taxon>Thraustochytrida</taxon>
        <taxon>Thraustochytriidae</taxon>
        <taxon>Mucochytrium</taxon>
    </lineage>
</organism>
<dbReference type="EMBL" id="HBHK01008133">
    <property type="protein sequence ID" value="CAD9675351.1"/>
    <property type="molecule type" value="Transcribed_RNA"/>
</dbReference>
<comment type="cofactor">
    <cofactor evidence="1">
        <name>heme</name>
        <dbReference type="ChEBI" id="CHEBI:30413"/>
    </cofactor>
</comment>
<dbReference type="AlphaFoldDB" id="A0A7S2W929"/>
<dbReference type="PRINTS" id="PR00385">
    <property type="entry name" value="P450"/>
</dbReference>
<keyword evidence="2" id="KW-0812">Transmembrane</keyword>
<dbReference type="InterPro" id="IPR036396">
    <property type="entry name" value="Cyt_P450_sf"/>
</dbReference>
<dbReference type="SUPFAM" id="SSF48264">
    <property type="entry name" value="Cytochrome P450"/>
    <property type="match status" value="1"/>
</dbReference>
<keyword evidence="1" id="KW-0408">Iron</keyword>
<dbReference type="GO" id="GO:0004497">
    <property type="term" value="F:monooxygenase activity"/>
    <property type="evidence" value="ECO:0007669"/>
    <property type="project" value="InterPro"/>
</dbReference>
<feature type="transmembrane region" description="Helical" evidence="2">
    <location>
        <begin position="31"/>
        <end position="52"/>
    </location>
</feature>
<evidence type="ECO:0000313" key="4">
    <source>
        <dbReference type="EMBL" id="CAD9675353.1"/>
    </source>
</evidence>
<keyword evidence="1" id="KW-0479">Metal-binding</keyword>
<dbReference type="Gene3D" id="1.10.630.10">
    <property type="entry name" value="Cytochrome P450"/>
    <property type="match status" value="1"/>
</dbReference>
<sequence length="519" mass="59345">MQPTEKEIAFWRGALVKKPTLRSRIGPLRKYLKLFASMYGTYTLVRLIRFFVWRNRMLERFNGPKANPVLGNLGDLADAGGFNEVFFERLHDKYGPIARFFIGPSLNISVVDPAAQMEVYQKCPSRPPETALFLGYLGKDNLLFTHGEMVKKMRLRYGKMISAVSQLRKVHDVTRERFVNVMKAWGDAGPVDLFKEMGPVLYDVMGTVIFNIPWSETKEGPEIYRLHKYLIENANHWVFYPVSPIWNPKYREYLQVIRDWRAVCGQLLDQRRAAIASNPKQYADDLSALTMLVTETNSDGTPFFTEHRAVSSLCGFLNGAYDTTHSTAFWLLFNLACNHGSQLKLIQELDRVIGHEEPSVEQLRSCEYLDAVINESMRIRCTVPVNQRVNLDEDVVVAGHVIPKGTNINIPMFRTFKETEYFGPATDKFIPERFLGSSPAAEKARRSIMAFGARKRMCVGFTFALVELKCILATVFQHHSVHLVNPVEKGTFMIEAGVNQPDRKFPLEFRHRAKTTSNK</sequence>
<evidence type="ECO:0000256" key="2">
    <source>
        <dbReference type="SAM" id="Phobius"/>
    </source>
</evidence>
<dbReference type="InterPro" id="IPR002401">
    <property type="entry name" value="Cyt_P450_E_grp-I"/>
</dbReference>
<gene>
    <name evidence="3" type="ORF">QSP1433_LOCUS5032</name>
    <name evidence="4" type="ORF">QSP1433_LOCUS5033</name>
</gene>
<evidence type="ECO:0000256" key="1">
    <source>
        <dbReference type="PIRSR" id="PIRSR602401-1"/>
    </source>
</evidence>
<keyword evidence="2" id="KW-1133">Transmembrane helix</keyword>
<dbReference type="Pfam" id="PF00067">
    <property type="entry name" value="p450"/>
    <property type="match status" value="1"/>
</dbReference>
<dbReference type="CDD" id="cd00302">
    <property type="entry name" value="cytochrome_P450"/>
    <property type="match status" value="1"/>
</dbReference>
<dbReference type="InterPro" id="IPR001128">
    <property type="entry name" value="Cyt_P450"/>
</dbReference>
<dbReference type="GO" id="GO:0005506">
    <property type="term" value="F:iron ion binding"/>
    <property type="evidence" value="ECO:0007669"/>
    <property type="project" value="InterPro"/>
</dbReference>
<name>A0A7S2W929_9STRA</name>
<dbReference type="PRINTS" id="PR00463">
    <property type="entry name" value="EP450I"/>
</dbReference>
<protein>
    <recommendedName>
        <fullName evidence="5">Cytochrome P450</fullName>
    </recommendedName>
</protein>
<dbReference type="GO" id="GO:0020037">
    <property type="term" value="F:heme binding"/>
    <property type="evidence" value="ECO:0007669"/>
    <property type="project" value="InterPro"/>
</dbReference>
<dbReference type="PANTHER" id="PTHR24301:SF2">
    <property type="entry name" value="THROMBOXANE-A SYNTHASE"/>
    <property type="match status" value="1"/>
</dbReference>